<evidence type="ECO:0000313" key="4">
    <source>
        <dbReference type="Proteomes" id="UP000017842"/>
    </source>
</evidence>
<dbReference type="PANTHER" id="PTHR43736">
    <property type="entry name" value="ADP-RIBOSE PYROPHOSPHATASE"/>
    <property type="match status" value="1"/>
</dbReference>
<dbReference type="InterPro" id="IPR015797">
    <property type="entry name" value="NUDIX_hydrolase-like_dom_sf"/>
</dbReference>
<dbReference type="PANTHER" id="PTHR43736:SF1">
    <property type="entry name" value="DIHYDRONEOPTERIN TRIPHOSPHATE DIPHOSPHATASE"/>
    <property type="match status" value="1"/>
</dbReference>
<comment type="caution">
    <text evidence="3">The sequence shown here is derived from an EMBL/GenBank/DDBJ whole genome shotgun (WGS) entry which is preliminary data.</text>
</comment>
<keyword evidence="1" id="KW-0378">Hydrolase</keyword>
<dbReference type="OrthoDB" id="542521at2"/>
<dbReference type="EMBL" id="AYLO01000042">
    <property type="protein sequence ID" value="ESS72918.1"/>
    <property type="molecule type" value="Genomic_DNA"/>
</dbReference>
<evidence type="ECO:0000259" key="2">
    <source>
        <dbReference type="PROSITE" id="PS51462"/>
    </source>
</evidence>
<evidence type="ECO:0000313" key="3">
    <source>
        <dbReference type="EMBL" id="ESS72918.1"/>
    </source>
</evidence>
<dbReference type="GO" id="GO:0016787">
    <property type="term" value="F:hydrolase activity"/>
    <property type="evidence" value="ECO:0007669"/>
    <property type="project" value="UniProtKB-KW"/>
</dbReference>
<dbReference type="SUPFAM" id="SSF55811">
    <property type="entry name" value="Nudix"/>
    <property type="match status" value="1"/>
</dbReference>
<reference evidence="3 4" key="1">
    <citation type="journal article" date="2013" name="Genome Announc.">
        <title>Draft Genome Sequence of the Methanotrophic Gammaproteobacterium Methyloglobulus morosus DSM 22980 Strain KoM1.</title>
        <authorList>
            <person name="Poehlein A."/>
            <person name="Deutzmann J.S."/>
            <person name="Daniel R."/>
            <person name="Simeonova D.D."/>
        </authorList>
    </citation>
    <scope>NUCLEOTIDE SEQUENCE [LARGE SCALE GENOMIC DNA]</scope>
    <source>
        <strain evidence="3 4">KoM1</strain>
    </source>
</reference>
<dbReference type="PROSITE" id="PS51462">
    <property type="entry name" value="NUDIX"/>
    <property type="match status" value="1"/>
</dbReference>
<accession>V5C859</accession>
<dbReference type="STRING" id="1116472.MGMO_43c00270"/>
<dbReference type="eggNOG" id="COG1051">
    <property type="taxonomic scope" value="Bacteria"/>
</dbReference>
<keyword evidence="4" id="KW-1185">Reference proteome</keyword>
<dbReference type="Proteomes" id="UP000017842">
    <property type="component" value="Unassembled WGS sequence"/>
</dbReference>
<dbReference type="AlphaFoldDB" id="V5C859"/>
<sequence>MNKPNQPEITLPVPSIGVGGVLFNKHQQVLLIKRNQAPAQGLWSIPGGKLEPGESLVEACRREYYEETHLEVEVKQIVAVVERRLEGFHYVIVDFFVELIDEGKCFPIAQSDVAEAKWVSLDGLGQYELVVGLAEIIARTYGCLGKGGLAGLHDVDLGGKDFILPDLTCGELP</sequence>
<dbReference type="Pfam" id="PF00293">
    <property type="entry name" value="NUDIX"/>
    <property type="match status" value="1"/>
</dbReference>
<dbReference type="Gene3D" id="3.90.79.10">
    <property type="entry name" value="Nucleoside Triphosphate Pyrophosphohydrolase"/>
    <property type="match status" value="1"/>
</dbReference>
<dbReference type="InterPro" id="IPR000086">
    <property type="entry name" value="NUDIX_hydrolase_dom"/>
</dbReference>
<feature type="domain" description="Nudix hydrolase" evidence="2">
    <location>
        <begin position="13"/>
        <end position="142"/>
    </location>
</feature>
<organism evidence="3 4">
    <name type="scientific">Methyloglobulus morosus KoM1</name>
    <dbReference type="NCBI Taxonomy" id="1116472"/>
    <lineage>
        <taxon>Bacteria</taxon>
        <taxon>Pseudomonadati</taxon>
        <taxon>Pseudomonadota</taxon>
        <taxon>Gammaproteobacteria</taxon>
        <taxon>Methylococcales</taxon>
        <taxon>Methylococcaceae</taxon>
        <taxon>Methyloglobulus</taxon>
    </lineage>
</organism>
<name>V5C859_9GAMM</name>
<dbReference type="RefSeq" id="WP_023494099.1">
    <property type="nucleotide sequence ID" value="NZ_AYLO01000042.1"/>
</dbReference>
<dbReference type="CDD" id="cd04673">
    <property type="entry name" value="NUDIX_ADPRase"/>
    <property type="match status" value="1"/>
</dbReference>
<dbReference type="InterPro" id="IPR020476">
    <property type="entry name" value="Nudix_hydrolase"/>
</dbReference>
<evidence type="ECO:0000256" key="1">
    <source>
        <dbReference type="ARBA" id="ARBA00022801"/>
    </source>
</evidence>
<protein>
    <submittedName>
        <fullName evidence="3">ADP-ribose pyrophosphatase</fullName>
    </submittedName>
</protein>
<dbReference type="PRINTS" id="PR00502">
    <property type="entry name" value="NUDIXFAMILY"/>
</dbReference>
<proteinExistence type="predicted"/>
<gene>
    <name evidence="3" type="ORF">MGMO_43c00270</name>
</gene>